<dbReference type="PANTHER" id="PTHR32332">
    <property type="entry name" value="2-NITROPROPANE DIOXYGENASE"/>
    <property type="match status" value="1"/>
</dbReference>
<keyword evidence="1" id="KW-0285">Flavoprotein</keyword>
<evidence type="ECO:0000256" key="3">
    <source>
        <dbReference type="ARBA" id="ARBA00023002"/>
    </source>
</evidence>
<dbReference type="RefSeq" id="WP_301414846.1">
    <property type="nucleotide sequence ID" value="NZ_CP098023.1"/>
</dbReference>
<keyword evidence="2" id="KW-0288">FMN</keyword>
<organism evidence="4 5">
    <name type="scientific">Microbulbifer spongiae</name>
    <dbReference type="NCBI Taxonomy" id="2944933"/>
    <lineage>
        <taxon>Bacteria</taxon>
        <taxon>Pseudomonadati</taxon>
        <taxon>Pseudomonadota</taxon>
        <taxon>Gammaproteobacteria</taxon>
        <taxon>Cellvibrionales</taxon>
        <taxon>Microbulbiferaceae</taxon>
        <taxon>Microbulbifer</taxon>
    </lineage>
</organism>
<dbReference type="Proteomes" id="UP001321520">
    <property type="component" value="Chromosome"/>
</dbReference>
<dbReference type="InterPro" id="IPR004136">
    <property type="entry name" value="NMO"/>
</dbReference>
<accession>A0ABY9E9D7</accession>
<evidence type="ECO:0000256" key="1">
    <source>
        <dbReference type="ARBA" id="ARBA00022630"/>
    </source>
</evidence>
<evidence type="ECO:0000256" key="2">
    <source>
        <dbReference type="ARBA" id="ARBA00022643"/>
    </source>
</evidence>
<keyword evidence="3" id="KW-0560">Oxidoreductase</keyword>
<dbReference type="SUPFAM" id="SSF51412">
    <property type="entry name" value="Inosine monophosphate dehydrogenase (IMPDH)"/>
    <property type="match status" value="1"/>
</dbReference>
<dbReference type="InterPro" id="IPR013785">
    <property type="entry name" value="Aldolase_TIM"/>
</dbReference>
<evidence type="ECO:0000313" key="4">
    <source>
        <dbReference type="EMBL" id="WKD49060.1"/>
    </source>
</evidence>
<dbReference type="CDD" id="cd04730">
    <property type="entry name" value="NPD_like"/>
    <property type="match status" value="1"/>
</dbReference>
<dbReference type="Pfam" id="PF03060">
    <property type="entry name" value="NMO"/>
    <property type="match status" value="2"/>
</dbReference>
<sequence length="355" mass="37819">MHPTLSTSLIKILGCDYPIIQTAMGWVATSQLVCASIQAGAFGFLAAAVMDPAECEREIKKIKSVTDKPFGVNIHGFQPGVERIVDLCIEYKVAALSYGRGPNSKLIDKVKDAGLKCVPTIGNSKHACKAVKMGADILVCQGQEGGGHTGAIPTWLLLAEVLDLNPGVPVVACGGFKDGRGLAAALTFGAEGIAMGTRFMMSSDSPTPSATKAEYIKSQVSNIPVSSKLDGLPQRMLMNRTLVELEKSSSFGMLIRALRNGWKYKSKTGMPIVQILKTAWEMASKTDMTLGQTLMAVNAPMIIQKAMVEGKPDEGVLPSGQIAGLIYDLPNCAQMVSKIIEEAQINLMRVTSTVT</sequence>
<dbReference type="EMBL" id="CP098023">
    <property type="protein sequence ID" value="WKD49060.1"/>
    <property type="molecule type" value="Genomic_DNA"/>
</dbReference>
<protein>
    <submittedName>
        <fullName evidence="4">Nitronate monooxygenase</fullName>
    </submittedName>
</protein>
<dbReference type="GO" id="GO:0004497">
    <property type="term" value="F:monooxygenase activity"/>
    <property type="evidence" value="ECO:0007669"/>
    <property type="project" value="UniProtKB-KW"/>
</dbReference>
<evidence type="ECO:0000313" key="5">
    <source>
        <dbReference type="Proteomes" id="UP001321520"/>
    </source>
</evidence>
<keyword evidence="5" id="KW-1185">Reference proteome</keyword>
<dbReference type="Gene3D" id="3.20.20.70">
    <property type="entry name" value="Aldolase class I"/>
    <property type="match status" value="1"/>
</dbReference>
<name>A0ABY9E9D7_9GAMM</name>
<gene>
    <name evidence="4" type="ORF">M8T91_14315</name>
</gene>
<reference evidence="4 5" key="1">
    <citation type="submission" date="2022-05" db="EMBL/GenBank/DDBJ databases">
        <title>Microbulbifer sp. nov., isolated from sponge.</title>
        <authorList>
            <person name="Gao L."/>
        </authorList>
    </citation>
    <scope>NUCLEOTIDE SEQUENCE [LARGE SCALE GENOMIC DNA]</scope>
    <source>
        <strain evidence="4 5">MI-G</strain>
    </source>
</reference>
<dbReference type="PANTHER" id="PTHR32332:SF20">
    <property type="entry name" value="2-NITROPROPANE DIOXYGENASE-LIKE PROTEIN"/>
    <property type="match status" value="1"/>
</dbReference>
<keyword evidence="4" id="KW-0503">Monooxygenase</keyword>
<proteinExistence type="predicted"/>